<dbReference type="Pfam" id="PF07727">
    <property type="entry name" value="RVT_2"/>
    <property type="match status" value="1"/>
</dbReference>
<proteinExistence type="predicted"/>
<dbReference type="EMBL" id="JH711580">
    <property type="protein sequence ID" value="EIW80111.1"/>
    <property type="molecule type" value="Genomic_DNA"/>
</dbReference>
<protein>
    <recommendedName>
        <fullName evidence="1">Reverse transcriptase Ty1/copia-type domain-containing protein</fullName>
    </recommendedName>
</protein>
<dbReference type="Proteomes" id="UP000053558">
    <property type="component" value="Unassembled WGS sequence"/>
</dbReference>
<name>A0A5M3MNB5_CONPW</name>
<keyword evidence="3" id="KW-1185">Reference proteome</keyword>
<evidence type="ECO:0000313" key="2">
    <source>
        <dbReference type="EMBL" id="EIW80111.1"/>
    </source>
</evidence>
<sequence>MGKKGDLKKYNAQLVAKGFSQVPGVDFTNTFLPVIRQEILRIMLFIAVKKTGKYNKHLNKFISLMNGW</sequence>
<evidence type="ECO:0000313" key="3">
    <source>
        <dbReference type="Proteomes" id="UP000053558"/>
    </source>
</evidence>
<dbReference type="AlphaFoldDB" id="A0A5M3MNB5"/>
<comment type="caution">
    <text evidence="2">The sequence shown here is derived from an EMBL/GenBank/DDBJ whole genome shotgun (WGS) entry which is preliminary data.</text>
</comment>
<dbReference type="OrthoDB" id="2685291at2759"/>
<feature type="domain" description="Reverse transcriptase Ty1/copia-type" evidence="1">
    <location>
        <begin position="8"/>
        <end position="50"/>
    </location>
</feature>
<accession>A0A5M3MNB5</accession>
<dbReference type="RefSeq" id="XP_007769738.1">
    <property type="nucleotide sequence ID" value="XM_007771548.1"/>
</dbReference>
<dbReference type="InterPro" id="IPR013103">
    <property type="entry name" value="RVT_2"/>
</dbReference>
<organism evidence="2 3">
    <name type="scientific">Coniophora puteana (strain RWD-64-598)</name>
    <name type="common">Brown rot fungus</name>
    <dbReference type="NCBI Taxonomy" id="741705"/>
    <lineage>
        <taxon>Eukaryota</taxon>
        <taxon>Fungi</taxon>
        <taxon>Dikarya</taxon>
        <taxon>Basidiomycota</taxon>
        <taxon>Agaricomycotina</taxon>
        <taxon>Agaricomycetes</taxon>
        <taxon>Agaricomycetidae</taxon>
        <taxon>Boletales</taxon>
        <taxon>Coniophorineae</taxon>
        <taxon>Coniophoraceae</taxon>
        <taxon>Coniophora</taxon>
    </lineage>
</organism>
<reference evidence="3" key="1">
    <citation type="journal article" date="2012" name="Science">
        <title>The Paleozoic origin of enzymatic lignin decomposition reconstructed from 31 fungal genomes.</title>
        <authorList>
            <person name="Floudas D."/>
            <person name="Binder M."/>
            <person name="Riley R."/>
            <person name="Barry K."/>
            <person name="Blanchette R.A."/>
            <person name="Henrissat B."/>
            <person name="Martinez A.T."/>
            <person name="Otillar R."/>
            <person name="Spatafora J.W."/>
            <person name="Yadav J.S."/>
            <person name="Aerts A."/>
            <person name="Benoit I."/>
            <person name="Boyd A."/>
            <person name="Carlson A."/>
            <person name="Copeland A."/>
            <person name="Coutinho P.M."/>
            <person name="de Vries R.P."/>
            <person name="Ferreira P."/>
            <person name="Findley K."/>
            <person name="Foster B."/>
            <person name="Gaskell J."/>
            <person name="Glotzer D."/>
            <person name="Gorecki P."/>
            <person name="Heitman J."/>
            <person name="Hesse C."/>
            <person name="Hori C."/>
            <person name="Igarashi K."/>
            <person name="Jurgens J.A."/>
            <person name="Kallen N."/>
            <person name="Kersten P."/>
            <person name="Kohler A."/>
            <person name="Kuees U."/>
            <person name="Kumar T.K.A."/>
            <person name="Kuo A."/>
            <person name="LaButti K."/>
            <person name="Larrondo L.F."/>
            <person name="Lindquist E."/>
            <person name="Ling A."/>
            <person name="Lombard V."/>
            <person name="Lucas S."/>
            <person name="Lundell T."/>
            <person name="Martin R."/>
            <person name="McLaughlin D.J."/>
            <person name="Morgenstern I."/>
            <person name="Morin E."/>
            <person name="Murat C."/>
            <person name="Nagy L.G."/>
            <person name="Nolan M."/>
            <person name="Ohm R.A."/>
            <person name="Patyshakuliyeva A."/>
            <person name="Rokas A."/>
            <person name="Ruiz-Duenas F.J."/>
            <person name="Sabat G."/>
            <person name="Salamov A."/>
            <person name="Samejima M."/>
            <person name="Schmutz J."/>
            <person name="Slot J.C."/>
            <person name="St John F."/>
            <person name="Stenlid J."/>
            <person name="Sun H."/>
            <person name="Sun S."/>
            <person name="Syed K."/>
            <person name="Tsang A."/>
            <person name="Wiebenga A."/>
            <person name="Young D."/>
            <person name="Pisabarro A."/>
            <person name="Eastwood D.C."/>
            <person name="Martin F."/>
            <person name="Cullen D."/>
            <person name="Grigoriev I.V."/>
            <person name="Hibbett D.S."/>
        </authorList>
    </citation>
    <scope>NUCLEOTIDE SEQUENCE [LARGE SCALE GENOMIC DNA]</scope>
    <source>
        <strain evidence="3">RWD-64-598 SS2</strain>
    </source>
</reference>
<gene>
    <name evidence="2" type="ORF">CONPUDRAFT_58185</name>
</gene>
<evidence type="ECO:0000259" key="1">
    <source>
        <dbReference type="Pfam" id="PF07727"/>
    </source>
</evidence>
<dbReference type="KEGG" id="cput:CONPUDRAFT_58185"/>
<dbReference type="GeneID" id="19207931"/>